<dbReference type="GO" id="GO:0008270">
    <property type="term" value="F:zinc ion binding"/>
    <property type="evidence" value="ECO:0007669"/>
    <property type="project" value="UniProtKB-KW"/>
</dbReference>
<dbReference type="InterPro" id="IPR013083">
    <property type="entry name" value="Znf_RING/FYVE/PHD"/>
</dbReference>
<feature type="region of interest" description="Disordered" evidence="7">
    <location>
        <begin position="645"/>
        <end position="684"/>
    </location>
</feature>
<evidence type="ECO:0000259" key="8">
    <source>
        <dbReference type="PROSITE" id="PS50089"/>
    </source>
</evidence>
<feature type="region of interest" description="Disordered" evidence="7">
    <location>
        <begin position="1"/>
        <end position="37"/>
    </location>
</feature>
<keyword evidence="3" id="KW-0479">Metal-binding</keyword>
<feature type="compositionally biased region" description="Basic and acidic residues" evidence="7">
    <location>
        <begin position="412"/>
        <end position="431"/>
    </location>
</feature>
<evidence type="ECO:0000313" key="10">
    <source>
        <dbReference type="Proteomes" id="UP000279259"/>
    </source>
</evidence>
<dbReference type="SMART" id="SM00184">
    <property type="entry name" value="RING"/>
    <property type="match status" value="1"/>
</dbReference>
<dbReference type="GO" id="GO:0005737">
    <property type="term" value="C:cytoplasm"/>
    <property type="evidence" value="ECO:0007669"/>
    <property type="project" value="UniProtKB-SubCell"/>
</dbReference>
<dbReference type="Pfam" id="PF00097">
    <property type="entry name" value="zf-C3HC4"/>
    <property type="match status" value="1"/>
</dbReference>
<comment type="caution">
    <text evidence="9">The sequence shown here is derived from an EMBL/GenBank/DDBJ whole genome shotgun (WGS) entry which is preliminary data.</text>
</comment>
<dbReference type="STRING" id="1890683.A0A427XYS7"/>
<dbReference type="PANTHER" id="PTHR12983">
    <property type="entry name" value="RING FINGER 10 FAMILY MEMBER"/>
    <property type="match status" value="1"/>
</dbReference>
<dbReference type="PROSITE" id="PS00518">
    <property type="entry name" value="ZF_RING_1"/>
    <property type="match status" value="1"/>
</dbReference>
<dbReference type="InterPro" id="IPR039739">
    <property type="entry name" value="MAG2/RNF10"/>
</dbReference>
<dbReference type="OrthoDB" id="302966at2759"/>
<evidence type="ECO:0000256" key="2">
    <source>
        <dbReference type="ARBA" id="ARBA00022490"/>
    </source>
</evidence>
<accession>A0A427XYS7</accession>
<gene>
    <name evidence="9" type="ORF">EHS25_005480</name>
</gene>
<protein>
    <recommendedName>
        <fullName evidence="8">RING-type domain-containing protein</fullName>
    </recommendedName>
</protein>
<dbReference type="InterPro" id="IPR001841">
    <property type="entry name" value="Znf_RING"/>
</dbReference>
<feature type="compositionally biased region" description="Basic and acidic residues" evidence="7">
    <location>
        <begin position="731"/>
        <end position="742"/>
    </location>
</feature>
<feature type="region of interest" description="Disordered" evidence="7">
    <location>
        <begin position="594"/>
        <end position="627"/>
    </location>
</feature>
<dbReference type="CDD" id="cd16536">
    <property type="entry name" value="RING-HC_RNF10"/>
    <property type="match status" value="1"/>
</dbReference>
<feature type="compositionally biased region" description="Gly residues" evidence="7">
    <location>
        <begin position="773"/>
        <end position="782"/>
    </location>
</feature>
<feature type="domain" description="RING-type" evidence="8">
    <location>
        <begin position="183"/>
        <end position="225"/>
    </location>
</feature>
<feature type="compositionally biased region" description="Basic and acidic residues" evidence="7">
    <location>
        <begin position="438"/>
        <end position="448"/>
    </location>
</feature>
<dbReference type="InterPro" id="IPR018957">
    <property type="entry name" value="Znf_C3HC4_RING-type"/>
</dbReference>
<dbReference type="GO" id="GO:0000976">
    <property type="term" value="F:transcription cis-regulatory region binding"/>
    <property type="evidence" value="ECO:0007669"/>
    <property type="project" value="TreeGrafter"/>
</dbReference>
<evidence type="ECO:0000256" key="3">
    <source>
        <dbReference type="ARBA" id="ARBA00022723"/>
    </source>
</evidence>
<dbReference type="PANTHER" id="PTHR12983:SF9">
    <property type="entry name" value="E3 UBIQUITIN-PROTEIN LIGASE RNF10"/>
    <property type="match status" value="1"/>
</dbReference>
<proteinExistence type="predicted"/>
<organism evidence="9 10">
    <name type="scientific">Saitozyma podzolica</name>
    <dbReference type="NCBI Taxonomy" id="1890683"/>
    <lineage>
        <taxon>Eukaryota</taxon>
        <taxon>Fungi</taxon>
        <taxon>Dikarya</taxon>
        <taxon>Basidiomycota</taxon>
        <taxon>Agaricomycotina</taxon>
        <taxon>Tremellomycetes</taxon>
        <taxon>Tremellales</taxon>
        <taxon>Trimorphomycetaceae</taxon>
        <taxon>Saitozyma</taxon>
    </lineage>
</organism>
<feature type="compositionally biased region" description="Basic and acidic residues" evidence="7">
    <location>
        <begin position="601"/>
        <end position="618"/>
    </location>
</feature>
<feature type="region of interest" description="Disordered" evidence="7">
    <location>
        <begin position="412"/>
        <end position="493"/>
    </location>
</feature>
<comment type="subcellular location">
    <subcellularLocation>
        <location evidence="1">Cytoplasm</location>
    </subcellularLocation>
</comment>
<sequence length="782" mass="85589">MPLPVPRPAHNRPTSTSTATPKQSHRTPPKPALNMSNDAVNPAQWLNFSLPPRQRAVPGSGVIGVPRRSRRGEGWRGGVLSRERYVHANFRFVLKPTETLSYGAHFADPDISMHWQHILQVLVPTFSAFSVAQGYVSSDPSDSAGGGKDTPLGVSFDEAELEGHGEEAERKRRMEEERRGRMCPICLSKPVAGRMTKCGHIFCFPCVLHYIQLSDIPKSAKCPICGDTVHEGMLKSVKYLDATTMLDSAHGEDDDSVSDGTTGSDVKVESASEPGQHHEHRAHDDHTHHFVGGEMEGFEEAQEEASAIDAHQPTPGHRIHMRLMQRPQMTTMALPTSPSWPSDAIPPHTALDYMMGELNRELAELKAEWELLRGDDLGRDFVRAAREKVERQIGKVQAELMTDTVRRGEAEARESWAEAVGGERLERERRKERQRRAKEREERTKAAMEDAPTEFLATQGSTFGTIPPNIEVEPNPMPSPKRNRRRHPAPTGPAPAPPSYYFYQSSLGANVFLHPLDIRILLAHFKSYSLFPPTISFSTSGFDPGTINDELRKRAKYLSHLPAGTEVVFVEAELEEIVGKEGLVAFEQPLKARRAKRRERVKKEDRAKSRWEKAEQEKLPATGPGEDREFALALARSTVETNWSAEPALGSSIGSTSSHFDGTRSAPGPSPNPSPSTSPSTSVWGAHAQPRATFAHALHSHTTSSTPNRPRRQDDPELEAAWEAFGAVSLEDARGSIRESEKGGGGGATGGGGAGVGGGKKGAKKQAKKTLVLGGGMGGRRA</sequence>
<dbReference type="AlphaFoldDB" id="A0A427XYS7"/>
<feature type="compositionally biased region" description="Basic and acidic residues" evidence="7">
    <location>
        <begin position="161"/>
        <end position="175"/>
    </location>
</feature>
<keyword evidence="2" id="KW-0963">Cytoplasm</keyword>
<feature type="region of interest" description="Disordered" evidence="7">
    <location>
        <begin position="699"/>
        <end position="782"/>
    </location>
</feature>
<feature type="region of interest" description="Disordered" evidence="7">
    <location>
        <begin position="249"/>
        <end position="285"/>
    </location>
</feature>
<keyword evidence="10" id="KW-1185">Reference proteome</keyword>
<keyword evidence="4 6" id="KW-0863">Zinc-finger</keyword>
<feature type="region of interest" description="Disordered" evidence="7">
    <location>
        <begin position="138"/>
        <end position="175"/>
    </location>
</feature>
<evidence type="ECO:0000256" key="5">
    <source>
        <dbReference type="ARBA" id="ARBA00022833"/>
    </source>
</evidence>
<dbReference type="GO" id="GO:0045944">
    <property type="term" value="P:positive regulation of transcription by RNA polymerase II"/>
    <property type="evidence" value="ECO:0007669"/>
    <property type="project" value="TreeGrafter"/>
</dbReference>
<feature type="compositionally biased region" description="Basic and acidic residues" evidence="7">
    <location>
        <begin position="266"/>
        <end position="285"/>
    </location>
</feature>
<evidence type="ECO:0000256" key="7">
    <source>
        <dbReference type="SAM" id="MobiDB-lite"/>
    </source>
</evidence>
<evidence type="ECO:0000256" key="6">
    <source>
        <dbReference type="PROSITE-ProRule" id="PRU00175"/>
    </source>
</evidence>
<dbReference type="InterPro" id="IPR017907">
    <property type="entry name" value="Znf_RING_CS"/>
</dbReference>
<reference evidence="9 10" key="1">
    <citation type="submission" date="2018-11" db="EMBL/GenBank/DDBJ databases">
        <title>Genome sequence of Saitozyma podzolica DSM 27192.</title>
        <authorList>
            <person name="Aliyu H."/>
            <person name="Gorte O."/>
            <person name="Ochsenreither K."/>
        </authorList>
    </citation>
    <scope>NUCLEOTIDE SEQUENCE [LARGE SCALE GENOMIC DNA]</scope>
    <source>
        <strain evidence="9 10">DSM 27192</strain>
    </source>
</reference>
<evidence type="ECO:0000256" key="4">
    <source>
        <dbReference type="ARBA" id="ARBA00022771"/>
    </source>
</evidence>
<keyword evidence="5" id="KW-0862">Zinc</keyword>
<name>A0A427XYS7_9TREE</name>
<feature type="compositionally biased region" description="Polar residues" evidence="7">
    <location>
        <begin position="12"/>
        <end position="22"/>
    </location>
</feature>
<dbReference type="SUPFAM" id="SSF57850">
    <property type="entry name" value="RING/U-box"/>
    <property type="match status" value="1"/>
</dbReference>
<feature type="compositionally biased region" description="Gly residues" evidence="7">
    <location>
        <begin position="743"/>
        <end position="760"/>
    </location>
</feature>
<dbReference type="PROSITE" id="PS50089">
    <property type="entry name" value="ZF_RING_2"/>
    <property type="match status" value="1"/>
</dbReference>
<dbReference type="Proteomes" id="UP000279259">
    <property type="component" value="Unassembled WGS sequence"/>
</dbReference>
<dbReference type="EMBL" id="RSCD01000023">
    <property type="protein sequence ID" value="RSH83865.1"/>
    <property type="molecule type" value="Genomic_DNA"/>
</dbReference>
<evidence type="ECO:0000256" key="1">
    <source>
        <dbReference type="ARBA" id="ARBA00004496"/>
    </source>
</evidence>
<evidence type="ECO:0000313" key="9">
    <source>
        <dbReference type="EMBL" id="RSH83865.1"/>
    </source>
</evidence>
<dbReference type="Gene3D" id="3.30.40.10">
    <property type="entry name" value="Zinc/RING finger domain, C3HC4 (zinc finger)"/>
    <property type="match status" value="1"/>
</dbReference>